<name>A0A1U7CX40_9BACT</name>
<organism evidence="1 2">
    <name type="scientific">Paludisphaera borealis</name>
    <dbReference type="NCBI Taxonomy" id="1387353"/>
    <lineage>
        <taxon>Bacteria</taxon>
        <taxon>Pseudomonadati</taxon>
        <taxon>Planctomycetota</taxon>
        <taxon>Planctomycetia</taxon>
        <taxon>Isosphaerales</taxon>
        <taxon>Isosphaeraceae</taxon>
        <taxon>Paludisphaera</taxon>
    </lineage>
</organism>
<evidence type="ECO:0000313" key="2">
    <source>
        <dbReference type="Proteomes" id="UP000186309"/>
    </source>
</evidence>
<accession>A0A1U7CX40</accession>
<dbReference type="EMBL" id="CP019082">
    <property type="protein sequence ID" value="APW63520.1"/>
    <property type="molecule type" value="Genomic_DNA"/>
</dbReference>
<protein>
    <submittedName>
        <fullName evidence="1">Uncharacterized protein</fullName>
    </submittedName>
</protein>
<proteinExistence type="predicted"/>
<dbReference type="RefSeq" id="WP_076349854.1">
    <property type="nucleotide sequence ID" value="NZ_CP019082.1"/>
</dbReference>
<reference evidence="2" key="1">
    <citation type="submission" date="2016-12" db="EMBL/GenBank/DDBJ databases">
        <title>Comparative genomics of four Isosphaeraceae planctomycetes: a common pool of plasmids and glycoside hydrolase genes.</title>
        <authorList>
            <person name="Ivanova A."/>
        </authorList>
    </citation>
    <scope>NUCLEOTIDE SEQUENCE [LARGE SCALE GENOMIC DNA]</scope>
    <source>
        <strain evidence="2">PX4</strain>
    </source>
</reference>
<keyword evidence="2" id="KW-1185">Reference proteome</keyword>
<sequence>MAQPWQIKIDDELNERAKGRARELGRTLSNYIRHLVQQDLKADPKSASQDYWAKVRSVVEPLKARLAESGEFAPLNIAVDPLVYPELPNTVVWIYHKPSGRLCGILFRVDEVHFWIQKNDHLELSRVVCNSTYENPAIVDEIIAKFTAA</sequence>
<evidence type="ECO:0000313" key="1">
    <source>
        <dbReference type="EMBL" id="APW63520.1"/>
    </source>
</evidence>
<dbReference type="KEGG" id="pbor:BSF38_05092"/>
<dbReference type="InterPro" id="IPR010985">
    <property type="entry name" value="Ribbon_hlx_hlx"/>
</dbReference>
<dbReference type="AlphaFoldDB" id="A0A1U7CX40"/>
<dbReference type="SUPFAM" id="SSF47598">
    <property type="entry name" value="Ribbon-helix-helix"/>
    <property type="match status" value="1"/>
</dbReference>
<dbReference type="GO" id="GO:0006355">
    <property type="term" value="P:regulation of DNA-templated transcription"/>
    <property type="evidence" value="ECO:0007669"/>
    <property type="project" value="InterPro"/>
</dbReference>
<gene>
    <name evidence="1" type="ORF">BSF38_05092</name>
</gene>
<dbReference type="STRING" id="1387353.BSF38_05092"/>
<dbReference type="Proteomes" id="UP000186309">
    <property type="component" value="Chromosome"/>
</dbReference>
<dbReference type="OrthoDB" id="7107936at2"/>